<dbReference type="InterPro" id="IPR045885">
    <property type="entry name" value="GalNAc-T"/>
</dbReference>
<evidence type="ECO:0000256" key="11">
    <source>
        <dbReference type="SAM" id="Phobius"/>
    </source>
</evidence>
<evidence type="ECO:0000256" key="6">
    <source>
        <dbReference type="ARBA" id="ARBA00023136"/>
    </source>
</evidence>
<protein>
    <submittedName>
        <fullName evidence="13">Polypeptide N-acetylgalactosaminyltransferase 5</fullName>
    </submittedName>
</protein>
<dbReference type="InterPro" id="IPR029044">
    <property type="entry name" value="Nucleotide-diphossugar_trans"/>
</dbReference>
<dbReference type="AlphaFoldDB" id="A0A0X3NWY3"/>
<accession>A0A0X3NWY3</accession>
<evidence type="ECO:0000256" key="1">
    <source>
        <dbReference type="ARBA" id="ARBA00001936"/>
    </source>
</evidence>
<evidence type="ECO:0000313" key="13">
    <source>
        <dbReference type="EMBL" id="JAP39406.1"/>
    </source>
</evidence>
<keyword evidence="4" id="KW-0735">Signal-anchor</keyword>
<evidence type="ECO:0000256" key="2">
    <source>
        <dbReference type="ARBA" id="ARBA00005680"/>
    </source>
</evidence>
<dbReference type="InterPro" id="IPR001173">
    <property type="entry name" value="Glyco_trans_2-like"/>
</dbReference>
<dbReference type="GO" id="GO:0004653">
    <property type="term" value="F:polypeptide N-acetylgalactosaminyltransferase activity"/>
    <property type="evidence" value="ECO:0007669"/>
    <property type="project" value="TreeGrafter"/>
</dbReference>
<evidence type="ECO:0000256" key="5">
    <source>
        <dbReference type="ARBA" id="ARBA00022989"/>
    </source>
</evidence>
<keyword evidence="7" id="KW-1015">Disulfide bond</keyword>
<dbReference type="Gene3D" id="3.90.550.10">
    <property type="entry name" value="Spore Coat Polysaccharide Biosynthesis Protein SpsA, Chain A"/>
    <property type="match status" value="1"/>
</dbReference>
<evidence type="ECO:0000259" key="12">
    <source>
        <dbReference type="Pfam" id="PF00535"/>
    </source>
</evidence>
<evidence type="ECO:0000256" key="3">
    <source>
        <dbReference type="ARBA" id="ARBA00022692"/>
    </source>
</evidence>
<organism evidence="13">
    <name type="scientific">Schistocephalus solidus</name>
    <name type="common">Tapeworm</name>
    <dbReference type="NCBI Taxonomy" id="70667"/>
    <lineage>
        <taxon>Eukaryota</taxon>
        <taxon>Metazoa</taxon>
        <taxon>Spiralia</taxon>
        <taxon>Lophotrochozoa</taxon>
        <taxon>Platyhelminthes</taxon>
        <taxon>Cestoda</taxon>
        <taxon>Eucestoda</taxon>
        <taxon>Diphyllobothriidea</taxon>
        <taxon>Diphyllobothriidae</taxon>
        <taxon>Schistocephalus</taxon>
    </lineage>
</organism>
<evidence type="ECO:0000256" key="4">
    <source>
        <dbReference type="ARBA" id="ARBA00022968"/>
    </source>
</evidence>
<keyword evidence="6 11" id="KW-0472">Membrane</keyword>
<comment type="subcellular location">
    <subcellularLocation>
        <location evidence="10">Endomembrane system</location>
        <topology evidence="10">Single-pass type II membrane protein</topology>
    </subcellularLocation>
</comment>
<feature type="domain" description="Glycosyltransferase 2-like" evidence="12">
    <location>
        <begin position="148"/>
        <end position="332"/>
    </location>
</feature>
<evidence type="ECO:0000256" key="9">
    <source>
        <dbReference type="ARBA" id="ARBA00023211"/>
    </source>
</evidence>
<dbReference type="CDD" id="cd02510">
    <property type="entry name" value="pp-GalNAc-T"/>
    <property type="match status" value="1"/>
</dbReference>
<reference evidence="13" key="1">
    <citation type="submission" date="2016-01" db="EMBL/GenBank/DDBJ databases">
        <title>Reference transcriptome for the parasite Schistocephalus solidus: insights into the molecular evolution of parasitism.</title>
        <authorList>
            <person name="Hebert F.O."/>
            <person name="Grambauer S."/>
            <person name="Barber I."/>
            <person name="Landry C.R."/>
            <person name="Aubin-Horth N."/>
        </authorList>
    </citation>
    <scope>NUCLEOTIDE SEQUENCE</scope>
</reference>
<keyword evidence="3 11" id="KW-0812">Transmembrane</keyword>
<evidence type="ECO:0000256" key="8">
    <source>
        <dbReference type="ARBA" id="ARBA00023180"/>
    </source>
</evidence>
<feature type="transmembrane region" description="Helical" evidence="11">
    <location>
        <begin position="12"/>
        <end position="31"/>
    </location>
</feature>
<dbReference type="PANTHER" id="PTHR11675:SF101">
    <property type="entry name" value="POLYPEPTIDE N-ACETYLGALACTOSAMINYLTRANSFERASE 5"/>
    <property type="match status" value="1"/>
</dbReference>
<dbReference type="Pfam" id="PF00535">
    <property type="entry name" value="Glycos_transf_2"/>
    <property type="match status" value="1"/>
</dbReference>
<comment type="similarity">
    <text evidence="2">Belongs to the glycosyltransferase 2 family. GalNAc-T subfamily.</text>
</comment>
<gene>
    <name evidence="13" type="primary">GALT5</name>
    <name evidence="13" type="ORF">TR167006</name>
</gene>
<keyword evidence="13" id="KW-0808">Transferase</keyword>
<name>A0A0X3NWY3_SCHSO</name>
<evidence type="ECO:0000256" key="10">
    <source>
        <dbReference type="ARBA" id="ARBA00060399"/>
    </source>
</evidence>
<evidence type="ECO:0000256" key="7">
    <source>
        <dbReference type="ARBA" id="ARBA00023157"/>
    </source>
</evidence>
<dbReference type="EMBL" id="GEEE01023819">
    <property type="protein sequence ID" value="JAP39406.1"/>
    <property type="molecule type" value="Transcribed_RNA"/>
</dbReference>
<dbReference type="FunFam" id="3.90.550.10:FF:000053">
    <property type="entry name" value="Polypeptide N-acetylgalactosaminyltransferase"/>
    <property type="match status" value="1"/>
</dbReference>
<dbReference type="SUPFAM" id="SSF53448">
    <property type="entry name" value="Nucleotide-diphospho-sugar transferases"/>
    <property type="match status" value="1"/>
</dbReference>
<keyword evidence="5 11" id="KW-1133">Transmembrane helix</keyword>
<proteinExistence type="inferred from homology"/>
<dbReference type="GO" id="GO:0005794">
    <property type="term" value="C:Golgi apparatus"/>
    <property type="evidence" value="ECO:0007669"/>
    <property type="project" value="TreeGrafter"/>
</dbReference>
<keyword evidence="8" id="KW-0325">Glycoprotein</keyword>
<comment type="cofactor">
    <cofactor evidence="1">
        <name>Mn(2+)</name>
        <dbReference type="ChEBI" id="CHEBI:29035"/>
    </cofactor>
</comment>
<dbReference type="GO" id="GO:0006493">
    <property type="term" value="P:protein O-linked glycosylation"/>
    <property type="evidence" value="ECO:0007669"/>
    <property type="project" value="TreeGrafter"/>
</dbReference>
<sequence>MKMFEKRLAIKIISSLLILWVFLQFFLVNLLNSSGRRSSIIVNEGGNASDSGIFNNIFKPVGGSWLQLSNLLSQFGGLGNGGLGENGQPVHLPANLMADAKAKFHIHQFDVVVSDLISVNRSLPDRRNHRCLSQNYDKEAAASGLNSSIIIVFHNEAWSTLLRTVHSVLNRTPANLLHEILLVDDASDKDHLRKSLEQYVTNLNGKVKLLRLKTRSGLVRARLHGAAHATGSTITFLDAHCEVTIGWFEPLLAQIHKNPRSVVCPAIDVISDTTFGYMESTDSTWGVFDWGLNFDWSTSSERENRRRGHDAVAPIRTPAMAGGLFTIRRDYFYELGSYDDGMQVWGGENVEMSLRVWQCHGELLIMPCSRVGHVFRKVSPYSWPGGTTSVLHNNHLRTARVWLDEFLEYSLNFLPAWRDFDYGNISRRIELRKKLKCHTFAWYLEKVFPESTFRLQTTHLGQCQQLDVFSLNICSRGRIFLEVSSCLFLLEVAVFDVRRPPAHL</sequence>
<dbReference type="PANTHER" id="PTHR11675">
    <property type="entry name" value="N-ACETYLGALACTOSAMINYLTRANSFERASE"/>
    <property type="match status" value="1"/>
</dbReference>
<keyword evidence="9" id="KW-0464">Manganese</keyword>